<comment type="caution">
    <text evidence="3">The sequence shown here is derived from an EMBL/GenBank/DDBJ whole genome shotgun (WGS) entry which is preliminary data.</text>
</comment>
<organism evidence="3 4">
    <name type="scientific">Microbacterium aurantiacum</name>
    <dbReference type="NCBI Taxonomy" id="162393"/>
    <lineage>
        <taxon>Bacteria</taxon>
        <taxon>Bacillati</taxon>
        <taxon>Actinomycetota</taxon>
        <taxon>Actinomycetes</taxon>
        <taxon>Micrococcales</taxon>
        <taxon>Microbacteriaceae</taxon>
        <taxon>Microbacterium</taxon>
    </lineage>
</organism>
<dbReference type="RefSeq" id="WP_310890299.1">
    <property type="nucleotide sequence ID" value="NZ_BAAAGR010000001.1"/>
</dbReference>
<feature type="compositionally biased region" description="Basic and acidic residues" evidence="1">
    <location>
        <begin position="297"/>
        <end position="306"/>
    </location>
</feature>
<evidence type="ECO:0000313" key="4">
    <source>
        <dbReference type="Proteomes" id="UP001183582"/>
    </source>
</evidence>
<dbReference type="InterPro" id="IPR029044">
    <property type="entry name" value="Nucleotide-diphossugar_trans"/>
</dbReference>
<dbReference type="GeneID" id="301456786"/>
<dbReference type="EMBL" id="JAHWXH010000001">
    <property type="protein sequence ID" value="MDS0244210.1"/>
    <property type="molecule type" value="Genomic_DNA"/>
</dbReference>
<name>A0AAJ2LUJ4_9MICO</name>
<dbReference type="InterPro" id="IPR050834">
    <property type="entry name" value="Glycosyltransf_2"/>
</dbReference>
<dbReference type="Proteomes" id="UP001183582">
    <property type="component" value="Unassembled WGS sequence"/>
</dbReference>
<evidence type="ECO:0000259" key="2">
    <source>
        <dbReference type="Pfam" id="PF00535"/>
    </source>
</evidence>
<evidence type="ECO:0000313" key="3">
    <source>
        <dbReference type="EMBL" id="MDS0244210.1"/>
    </source>
</evidence>
<feature type="region of interest" description="Disordered" evidence="1">
    <location>
        <begin position="297"/>
        <end position="319"/>
    </location>
</feature>
<dbReference type="PANTHER" id="PTHR43685">
    <property type="entry name" value="GLYCOSYLTRANSFERASE"/>
    <property type="match status" value="1"/>
</dbReference>
<protein>
    <submittedName>
        <fullName evidence="3">Glycosyltransferase family 2 protein</fullName>
    </submittedName>
</protein>
<proteinExistence type="predicted"/>
<accession>A0AAJ2LUJ4</accession>
<reference evidence="3 4" key="1">
    <citation type="submission" date="2021-06" db="EMBL/GenBank/DDBJ databases">
        <title>Genome-based taxonomic framework of Microbacterium strains isolated from marine environment, the description of four new species and reclassification of four preexisting species.</title>
        <authorList>
            <person name="Lee S.D."/>
            <person name="Kim S.-M."/>
            <person name="Byeon Y.-S."/>
            <person name="Yang H.L."/>
            <person name="Kim I.S."/>
        </authorList>
    </citation>
    <scope>NUCLEOTIDE SEQUENCE [LARGE SCALE GENOMIC DNA]</scope>
    <source>
        <strain evidence="3 4">KACC 20514</strain>
    </source>
</reference>
<evidence type="ECO:0000256" key="1">
    <source>
        <dbReference type="SAM" id="MobiDB-lite"/>
    </source>
</evidence>
<feature type="domain" description="Glycosyltransferase 2-like" evidence="2">
    <location>
        <begin position="21"/>
        <end position="129"/>
    </location>
</feature>
<gene>
    <name evidence="3" type="ORF">KZC50_01130</name>
</gene>
<dbReference type="Pfam" id="PF00535">
    <property type="entry name" value="Glycos_transf_2"/>
    <property type="match status" value="1"/>
</dbReference>
<dbReference type="CDD" id="cd00761">
    <property type="entry name" value="Glyco_tranf_GTA_type"/>
    <property type="match status" value="1"/>
</dbReference>
<dbReference type="PANTHER" id="PTHR43685:SF2">
    <property type="entry name" value="GLYCOSYLTRANSFERASE 2-LIKE DOMAIN-CONTAINING PROTEIN"/>
    <property type="match status" value="1"/>
</dbReference>
<dbReference type="Gene3D" id="3.90.550.10">
    <property type="entry name" value="Spore Coat Polysaccharide Biosynthesis Protein SpsA, Chain A"/>
    <property type="match status" value="1"/>
</dbReference>
<dbReference type="InterPro" id="IPR001173">
    <property type="entry name" value="Glyco_trans_2-like"/>
</dbReference>
<sequence length="319" mass="34484">MPLRTDGDATPRGGRPATAAVVICSRDRPEMLERALAAVQRGVPDDTEIIVVDSASRDDRTRAVAERAGVRYLRSDIPGLSIARNIGLRATECDVVAYTDDDCEVAPDFLAELVVPFADPQVHAATGRLRDAHSAPSTPVTEEATTLTRILDGLDAGHGALMAVRRGPAVTAGGFDPILGAGRRFGGAEDMDMLCRLLRSGGTVARVPRSIVTHVFTREDDDYVRLNTNYGLGLGAMCAKWRRMDPAAGRSLTFRVARRGISRLVRRSRDTRTRTGQLAFLRGLARGFSEARRIPLDGQNFRDERPPAPVSAESEGIIG</sequence>
<dbReference type="AlphaFoldDB" id="A0AAJ2LUJ4"/>
<dbReference type="SUPFAM" id="SSF53448">
    <property type="entry name" value="Nucleotide-diphospho-sugar transferases"/>
    <property type="match status" value="1"/>
</dbReference>